<gene>
    <name evidence="1" type="ORF">O4000_29260</name>
</gene>
<accession>A0ABY7LB89</accession>
<keyword evidence="2" id="KW-1185">Reference proteome</keyword>
<organism evidence="1 2">
    <name type="scientific">Citrobacter freundii</name>
    <dbReference type="NCBI Taxonomy" id="546"/>
    <lineage>
        <taxon>Bacteria</taxon>
        <taxon>Pseudomonadati</taxon>
        <taxon>Pseudomonadota</taxon>
        <taxon>Gammaproteobacteria</taxon>
        <taxon>Enterobacterales</taxon>
        <taxon>Enterobacteriaceae</taxon>
        <taxon>Citrobacter</taxon>
        <taxon>Citrobacter freundii complex</taxon>
    </lineage>
</organism>
<name>A0ABY7LB89_CITFR</name>
<sequence>MIKDWLKKQLIPEKQKTGLWPDFADAVQVVYEEQVKPLLSRLSDRKSFFTMHPEDMDTRISEYGRFFVMGETDKASRPILLAQRLDEVHFKGTDRPIVSTFWREFGNLPVNWEPLYAPLDQERFPYGTFFTTENGVKIAQESYGEFFLTSRGTINVDLNKLYEIYGYEEQDKLIKRLIKDVDRIVAPLLPLETVFDGISLRLDFWLEEAEEVMKYASATVGSSRAFLFQPFRESIELQYVEASYDAGEITPQTCSQDPIYLRLDTMPVDAWPLDLHILNRG</sequence>
<dbReference type="Proteomes" id="UP001164536">
    <property type="component" value="Plasmid unnamed5"/>
</dbReference>
<reference evidence="1" key="1">
    <citation type="submission" date="2022-12" db="EMBL/GenBank/DDBJ databases">
        <title>2953647.</title>
        <authorList>
            <person name="Hergert J."/>
            <person name="Casey R."/>
            <person name="Wagner J."/>
            <person name="Young E.L."/>
            <person name="Oakeson K.F."/>
        </authorList>
    </citation>
    <scope>NUCLEOTIDE SEQUENCE</scope>
    <source>
        <strain evidence="1">2953647</strain>
        <plasmid evidence="1">unnamed5</plasmid>
    </source>
</reference>
<dbReference type="EMBL" id="CP114569">
    <property type="protein sequence ID" value="WAZ60706.1"/>
    <property type="molecule type" value="Genomic_DNA"/>
</dbReference>
<protein>
    <submittedName>
        <fullName evidence="1">Phage tail protein</fullName>
    </submittedName>
</protein>
<dbReference type="RefSeq" id="WP_220755886.1">
    <property type="nucleotide sequence ID" value="NZ_CP114569.1"/>
</dbReference>
<proteinExistence type="predicted"/>
<geneLocation type="plasmid" evidence="1 2">
    <name>unnamed5</name>
</geneLocation>
<evidence type="ECO:0000313" key="2">
    <source>
        <dbReference type="Proteomes" id="UP001164536"/>
    </source>
</evidence>
<keyword evidence="1" id="KW-0614">Plasmid</keyword>
<evidence type="ECO:0000313" key="1">
    <source>
        <dbReference type="EMBL" id="WAZ60706.1"/>
    </source>
</evidence>